<evidence type="ECO:0000256" key="4">
    <source>
        <dbReference type="ARBA" id="ARBA00023004"/>
    </source>
</evidence>
<dbReference type="PANTHER" id="PTHR47947:SF25">
    <property type="entry name" value="DIMETHYLNONATRIENE SYNTHASE"/>
    <property type="match status" value="1"/>
</dbReference>
<proteinExistence type="predicted"/>
<dbReference type="AlphaFoldDB" id="W9S2M6"/>
<keyword evidence="4" id="KW-0408">Iron</keyword>
<feature type="region of interest" description="Disordered" evidence="6">
    <location>
        <begin position="1"/>
        <end position="22"/>
    </location>
</feature>
<dbReference type="SUPFAM" id="SSF48264">
    <property type="entry name" value="Cytochrome P450"/>
    <property type="match status" value="1"/>
</dbReference>
<sequence>MAKTQIKPLLRKSKETSTEPPGALPIIGDLHLLKGQIPAGAIADKQVPIFKSRQTSTHCFLLLYASFKMRTSQTKNSKKKANVDKYGVPEPSRALPIIGHLHLLGSHGQTPVFRVLGAMADKCGPIYSLTMGKHRILVLSSWELVKECFSATNDRIFANRPSLAVGKYLFYDNAAFAFSPYGQYWRDVRKFATLNLLSSQRVE</sequence>
<evidence type="ECO:0000256" key="5">
    <source>
        <dbReference type="ARBA" id="ARBA00023033"/>
    </source>
</evidence>
<organism evidence="7 8">
    <name type="scientific">Morus notabilis</name>
    <dbReference type="NCBI Taxonomy" id="981085"/>
    <lineage>
        <taxon>Eukaryota</taxon>
        <taxon>Viridiplantae</taxon>
        <taxon>Streptophyta</taxon>
        <taxon>Embryophyta</taxon>
        <taxon>Tracheophyta</taxon>
        <taxon>Spermatophyta</taxon>
        <taxon>Magnoliopsida</taxon>
        <taxon>eudicotyledons</taxon>
        <taxon>Gunneridae</taxon>
        <taxon>Pentapetalae</taxon>
        <taxon>rosids</taxon>
        <taxon>fabids</taxon>
        <taxon>Rosales</taxon>
        <taxon>Moraceae</taxon>
        <taxon>Moreae</taxon>
        <taxon>Morus</taxon>
    </lineage>
</organism>
<evidence type="ECO:0000256" key="2">
    <source>
        <dbReference type="ARBA" id="ARBA00022723"/>
    </source>
</evidence>
<dbReference type="Gene3D" id="1.10.630.10">
    <property type="entry name" value="Cytochrome P450"/>
    <property type="match status" value="1"/>
</dbReference>
<dbReference type="Proteomes" id="UP000030645">
    <property type="component" value="Unassembled WGS sequence"/>
</dbReference>
<accession>W9S2M6</accession>
<dbReference type="GO" id="GO:0046246">
    <property type="term" value="P:terpene biosynthetic process"/>
    <property type="evidence" value="ECO:0007669"/>
    <property type="project" value="TreeGrafter"/>
</dbReference>
<dbReference type="GO" id="GO:0016705">
    <property type="term" value="F:oxidoreductase activity, acting on paired donors, with incorporation or reduction of molecular oxygen"/>
    <property type="evidence" value="ECO:0007669"/>
    <property type="project" value="InterPro"/>
</dbReference>
<dbReference type="InterPro" id="IPR036396">
    <property type="entry name" value="Cyt_P450_sf"/>
</dbReference>
<name>W9S2M6_9ROSA</name>
<keyword evidence="5" id="KW-0503">Monooxygenase</keyword>
<dbReference type="PANTHER" id="PTHR47947">
    <property type="entry name" value="CYTOCHROME P450 82C3-RELATED"/>
    <property type="match status" value="1"/>
</dbReference>
<evidence type="ECO:0000256" key="6">
    <source>
        <dbReference type="SAM" id="MobiDB-lite"/>
    </source>
</evidence>
<dbReference type="GO" id="GO:0005506">
    <property type="term" value="F:iron ion binding"/>
    <property type="evidence" value="ECO:0007669"/>
    <property type="project" value="InterPro"/>
</dbReference>
<evidence type="ECO:0000256" key="3">
    <source>
        <dbReference type="ARBA" id="ARBA00023002"/>
    </source>
</evidence>
<evidence type="ECO:0000313" key="8">
    <source>
        <dbReference type="Proteomes" id="UP000030645"/>
    </source>
</evidence>
<keyword evidence="8" id="KW-1185">Reference proteome</keyword>
<protein>
    <submittedName>
        <fullName evidence="7">Cytochrome P450 82C4</fullName>
    </submittedName>
</protein>
<dbReference type="EMBL" id="KE344892">
    <property type="protein sequence ID" value="EXB84472.1"/>
    <property type="molecule type" value="Genomic_DNA"/>
</dbReference>
<dbReference type="InterPro" id="IPR050651">
    <property type="entry name" value="Plant_Cytochrome_P450_Monoox"/>
</dbReference>
<dbReference type="GO" id="GO:0004497">
    <property type="term" value="F:monooxygenase activity"/>
    <property type="evidence" value="ECO:0007669"/>
    <property type="project" value="UniProtKB-KW"/>
</dbReference>
<dbReference type="eggNOG" id="KOG0156">
    <property type="taxonomic scope" value="Eukaryota"/>
</dbReference>
<gene>
    <name evidence="7" type="ORF">L484_015803</name>
</gene>
<keyword evidence="2" id="KW-0479">Metal-binding</keyword>
<evidence type="ECO:0000313" key="7">
    <source>
        <dbReference type="EMBL" id="EXB84472.1"/>
    </source>
</evidence>
<dbReference type="InterPro" id="IPR001128">
    <property type="entry name" value="Cyt_P450"/>
</dbReference>
<dbReference type="STRING" id="981085.W9S2M6"/>
<dbReference type="Pfam" id="PF00067">
    <property type="entry name" value="p450"/>
    <property type="match status" value="1"/>
</dbReference>
<dbReference type="GO" id="GO:0020037">
    <property type="term" value="F:heme binding"/>
    <property type="evidence" value="ECO:0007669"/>
    <property type="project" value="InterPro"/>
</dbReference>
<reference evidence="8" key="1">
    <citation type="submission" date="2013-01" db="EMBL/GenBank/DDBJ databases">
        <title>Draft Genome Sequence of a Mulberry Tree, Morus notabilis C.K. Schneid.</title>
        <authorList>
            <person name="He N."/>
            <person name="Zhao S."/>
        </authorList>
    </citation>
    <scope>NUCLEOTIDE SEQUENCE</scope>
</reference>
<evidence type="ECO:0000256" key="1">
    <source>
        <dbReference type="ARBA" id="ARBA00022617"/>
    </source>
</evidence>
<keyword evidence="1" id="KW-0349">Heme</keyword>
<keyword evidence="3" id="KW-0560">Oxidoreductase</keyword>